<dbReference type="AlphaFoldDB" id="W7BPM2"/>
<dbReference type="SUPFAM" id="SSF51206">
    <property type="entry name" value="cAMP-binding domain-like"/>
    <property type="match status" value="1"/>
</dbReference>
<keyword evidence="1" id="KW-0010">Activator</keyword>
<sequence>MEEKIKSLKEIHLENIEKGKFDYDHFLEFLLTHRVPYRRRTLKRNTTLSIENQPFKHIYFIKSGALSCNKDKTSLVF</sequence>
<evidence type="ECO:0000256" key="1">
    <source>
        <dbReference type="ARBA" id="ARBA00023159"/>
    </source>
</evidence>
<accession>W7BPM2</accession>
<dbReference type="STRING" id="1265820.PCORN_13017"/>
<comment type="caution">
    <text evidence="2">The sequence shown here is derived from an EMBL/GenBank/DDBJ whole genome shotgun (WGS) entry which is preliminary data.</text>
</comment>
<dbReference type="EMBL" id="AODE01000025">
    <property type="protein sequence ID" value="EUJ27897.1"/>
    <property type="molecule type" value="Genomic_DNA"/>
</dbReference>
<dbReference type="InterPro" id="IPR018490">
    <property type="entry name" value="cNMP-bd_dom_sf"/>
</dbReference>
<reference evidence="2 3" key="1">
    <citation type="journal article" date="2014" name="Int. J. Syst. Evol. Microbiol.">
        <title>Listeria floridensis sp. nov., Listeria aquatica sp. nov., Listeria cornellensis sp. nov., Listeria riparia sp. nov. and Listeria grandensis sp. nov., from agricultural and natural environments.</title>
        <authorList>
            <person name="den Bakker H.C."/>
            <person name="Warchocki S."/>
            <person name="Wright E.M."/>
            <person name="Allred A.F."/>
            <person name="Ahlstrom C."/>
            <person name="Manuel C.S."/>
            <person name="Stasiewicz M.J."/>
            <person name="Burrell A."/>
            <person name="Roof S."/>
            <person name="Strawn L."/>
            <person name="Fortes E.D."/>
            <person name="Nightingale K.K."/>
            <person name="Kephart D."/>
            <person name="Wiedmann M."/>
        </authorList>
    </citation>
    <scope>NUCLEOTIDE SEQUENCE [LARGE SCALE GENOMIC DNA]</scope>
    <source>
        <strain evidence="3">FSL F6-969</strain>
    </source>
</reference>
<organism evidence="2 3">
    <name type="scientific">Listeria cornellensis FSL F6-0969</name>
    <dbReference type="NCBI Taxonomy" id="1265820"/>
    <lineage>
        <taxon>Bacteria</taxon>
        <taxon>Bacillati</taxon>
        <taxon>Bacillota</taxon>
        <taxon>Bacilli</taxon>
        <taxon>Bacillales</taxon>
        <taxon>Listeriaceae</taxon>
        <taxon>Listeria</taxon>
    </lineage>
</organism>
<evidence type="ECO:0000313" key="2">
    <source>
        <dbReference type="EMBL" id="EUJ27897.1"/>
    </source>
</evidence>
<evidence type="ECO:0008006" key="4">
    <source>
        <dbReference type="Google" id="ProtNLM"/>
    </source>
</evidence>
<evidence type="ECO:0000313" key="3">
    <source>
        <dbReference type="Proteomes" id="UP000019254"/>
    </source>
</evidence>
<dbReference type="Proteomes" id="UP000019254">
    <property type="component" value="Unassembled WGS sequence"/>
</dbReference>
<protein>
    <recommendedName>
        <fullName evidence="4">Crp/Fnr family transcriptional regulator</fullName>
    </recommendedName>
</protein>
<keyword evidence="3" id="KW-1185">Reference proteome</keyword>
<dbReference type="OrthoDB" id="9859525at2"/>
<gene>
    <name evidence="2" type="ORF">PCORN_13017</name>
</gene>
<dbReference type="RefSeq" id="WP_036080526.1">
    <property type="nucleotide sequence ID" value="NZ_AODE01000025.1"/>
</dbReference>
<proteinExistence type="predicted"/>
<name>W7BPM2_9LIST</name>